<feature type="compositionally biased region" description="Polar residues" evidence="1">
    <location>
        <begin position="186"/>
        <end position="196"/>
    </location>
</feature>
<dbReference type="OrthoDB" id="2599751at2"/>
<name>A0A1G7V5F8_9BACL</name>
<evidence type="ECO:0000256" key="1">
    <source>
        <dbReference type="SAM" id="MobiDB-lite"/>
    </source>
</evidence>
<dbReference type="RefSeq" id="WP_091236551.1">
    <property type="nucleotide sequence ID" value="NZ_FNBG01000058.1"/>
</dbReference>
<feature type="region of interest" description="Disordered" evidence="1">
    <location>
        <begin position="32"/>
        <end position="61"/>
    </location>
</feature>
<dbReference type="Proteomes" id="UP000198972">
    <property type="component" value="Unassembled WGS sequence"/>
</dbReference>
<feature type="signal peptide" evidence="2">
    <location>
        <begin position="1"/>
        <end position="28"/>
    </location>
</feature>
<gene>
    <name evidence="3" type="ORF">SAMN04488542_1588</name>
</gene>
<dbReference type="AlphaFoldDB" id="A0A1G7V5F8"/>
<keyword evidence="2" id="KW-0732">Signal</keyword>
<evidence type="ECO:0000313" key="4">
    <source>
        <dbReference type="Proteomes" id="UP000198972"/>
    </source>
</evidence>
<keyword evidence="4" id="KW-1185">Reference proteome</keyword>
<dbReference type="EMBL" id="FNBG01000058">
    <property type="protein sequence ID" value="SDG54798.1"/>
    <property type="molecule type" value="Genomic_DNA"/>
</dbReference>
<feature type="compositionally biased region" description="Polar residues" evidence="1">
    <location>
        <begin position="32"/>
        <end position="43"/>
    </location>
</feature>
<feature type="chain" id="PRO_5039142203" evidence="2">
    <location>
        <begin position="29"/>
        <end position="211"/>
    </location>
</feature>
<proteinExistence type="predicted"/>
<organism evidence="3 4">
    <name type="scientific">Fontibacillus panacisegetis</name>
    <dbReference type="NCBI Taxonomy" id="670482"/>
    <lineage>
        <taxon>Bacteria</taxon>
        <taxon>Bacillati</taxon>
        <taxon>Bacillota</taxon>
        <taxon>Bacilli</taxon>
        <taxon>Bacillales</taxon>
        <taxon>Paenibacillaceae</taxon>
        <taxon>Fontibacillus</taxon>
    </lineage>
</organism>
<protein>
    <submittedName>
        <fullName evidence="3">Uncharacterized protein</fullName>
    </submittedName>
</protein>
<feature type="region of interest" description="Disordered" evidence="1">
    <location>
        <begin position="136"/>
        <end position="211"/>
    </location>
</feature>
<reference evidence="3 4" key="1">
    <citation type="submission" date="2016-10" db="EMBL/GenBank/DDBJ databases">
        <authorList>
            <person name="de Groot N.N."/>
        </authorList>
    </citation>
    <scope>NUCLEOTIDE SEQUENCE [LARGE SCALE GENOMIC DNA]</scope>
    <source>
        <strain evidence="3 4">DSM 28129</strain>
    </source>
</reference>
<evidence type="ECO:0000313" key="3">
    <source>
        <dbReference type="EMBL" id="SDG54798.1"/>
    </source>
</evidence>
<evidence type="ECO:0000256" key="2">
    <source>
        <dbReference type="SAM" id="SignalP"/>
    </source>
</evidence>
<sequence length="211" mass="21785">MTTRHLTQSIGVSLLALILLSACSSNQAQVASGTESVDSGTVAENNSSEDSMNSSVEQQGPGGMMDEGQMKLMSTFRSLIMLDEQQGLGITKEQAEVILPIVQATVTANELTDNNAASITAELTEDQQAYITKMAEQMPGGGNPAEQGGPRADGAVAPPEGDGGNSPEGQAPPAGNKGNPDDGQARPQSGEGNMEQQLIELLQAKINGTES</sequence>
<accession>A0A1G7V5F8</accession>
<dbReference type="PROSITE" id="PS51257">
    <property type="entry name" value="PROKAR_LIPOPROTEIN"/>
    <property type="match status" value="1"/>
</dbReference>
<feature type="compositionally biased region" description="Low complexity" evidence="1">
    <location>
        <begin position="44"/>
        <end position="57"/>
    </location>
</feature>